<dbReference type="Gene3D" id="3.40.50.10320">
    <property type="entry name" value="LmbE-like"/>
    <property type="match status" value="1"/>
</dbReference>
<proteinExistence type="predicted"/>
<name>A0A2T2WN30_9FIRM</name>
<dbReference type="PANTHER" id="PTHR12993">
    <property type="entry name" value="N-ACETYLGLUCOSAMINYL-PHOSPHATIDYLINOSITOL DE-N-ACETYLASE-RELATED"/>
    <property type="match status" value="1"/>
</dbReference>
<dbReference type="AlphaFoldDB" id="A0A2T2WN30"/>
<sequence length="255" mass="29204">MHVRFLAVGAHPDDIESNAAGTLARMKRAGHEVACLICTDGAKGSEKVEDGPRLKQIRQEEQRAASRVIGVDEVFFLDYVDGELRADLPLRRDISRIIRIFKPDVVLSWDPSSYWFGAYGLNHPDHMATGQETAYAVYPSARDNLMFPELYNEGLEGFKTRELWMFGTNQPNLFIDIGQTFDKKMEALSRHVSQVNVADLAERMRARLRRRYRAFSNPITQALQDHPEYVESFRRIALDPIEDLMTKIAPAWFDD</sequence>
<dbReference type="PANTHER" id="PTHR12993:SF28">
    <property type="entry name" value="LMBE FAMILY PROTEIN"/>
    <property type="match status" value="1"/>
</dbReference>
<gene>
    <name evidence="1" type="ORF">C7B45_02410</name>
</gene>
<organism evidence="1 2">
    <name type="scientific">Sulfobacillus acidophilus</name>
    <dbReference type="NCBI Taxonomy" id="53633"/>
    <lineage>
        <taxon>Bacteria</taxon>
        <taxon>Bacillati</taxon>
        <taxon>Bacillota</taxon>
        <taxon>Clostridia</taxon>
        <taxon>Eubacteriales</taxon>
        <taxon>Clostridiales Family XVII. Incertae Sedis</taxon>
        <taxon>Sulfobacillus</taxon>
    </lineage>
</organism>
<dbReference type="SUPFAM" id="SSF102588">
    <property type="entry name" value="LmbE-like"/>
    <property type="match status" value="1"/>
</dbReference>
<evidence type="ECO:0000313" key="2">
    <source>
        <dbReference type="Proteomes" id="UP000241848"/>
    </source>
</evidence>
<comment type="caution">
    <text evidence="1">The sequence shown here is derived from an EMBL/GenBank/DDBJ whole genome shotgun (WGS) entry which is preliminary data.</text>
</comment>
<dbReference type="Proteomes" id="UP000241848">
    <property type="component" value="Unassembled WGS sequence"/>
</dbReference>
<evidence type="ECO:0000313" key="1">
    <source>
        <dbReference type="EMBL" id="PSR23640.1"/>
    </source>
</evidence>
<dbReference type="InterPro" id="IPR003737">
    <property type="entry name" value="GlcNAc_PI_deacetylase-related"/>
</dbReference>
<protein>
    <submittedName>
        <fullName evidence="1">PIG-L family deacetylase</fullName>
    </submittedName>
</protein>
<dbReference type="Pfam" id="PF02585">
    <property type="entry name" value="PIG-L"/>
    <property type="match status" value="1"/>
</dbReference>
<dbReference type="EMBL" id="PXYV01000004">
    <property type="protein sequence ID" value="PSR23640.1"/>
    <property type="molecule type" value="Genomic_DNA"/>
</dbReference>
<dbReference type="InterPro" id="IPR024078">
    <property type="entry name" value="LmbE-like_dom_sf"/>
</dbReference>
<dbReference type="GO" id="GO:0016811">
    <property type="term" value="F:hydrolase activity, acting on carbon-nitrogen (but not peptide) bonds, in linear amides"/>
    <property type="evidence" value="ECO:0007669"/>
    <property type="project" value="TreeGrafter"/>
</dbReference>
<accession>A0A2T2WN30</accession>
<reference evidence="1 2" key="1">
    <citation type="journal article" date="2014" name="BMC Genomics">
        <title>Comparison of environmental and isolate Sulfobacillus genomes reveals diverse carbon, sulfur, nitrogen, and hydrogen metabolisms.</title>
        <authorList>
            <person name="Justice N.B."/>
            <person name="Norman A."/>
            <person name="Brown C.T."/>
            <person name="Singh A."/>
            <person name="Thomas B.C."/>
            <person name="Banfield J.F."/>
        </authorList>
    </citation>
    <scope>NUCLEOTIDE SEQUENCE [LARGE SCALE GENOMIC DNA]</scope>
    <source>
        <strain evidence="1">AMDSBA3</strain>
    </source>
</reference>